<organism evidence="2 3">
    <name type="scientific">Leptospira wolffii</name>
    <dbReference type="NCBI Taxonomy" id="409998"/>
    <lineage>
        <taxon>Bacteria</taxon>
        <taxon>Pseudomonadati</taxon>
        <taxon>Spirochaetota</taxon>
        <taxon>Spirochaetia</taxon>
        <taxon>Leptospirales</taxon>
        <taxon>Leptospiraceae</taxon>
        <taxon>Leptospira</taxon>
    </lineage>
</organism>
<keyword evidence="1" id="KW-1133">Transmembrane helix</keyword>
<accession>A0A2M9Z8V6</accession>
<dbReference type="EMBL" id="NPDT01000008">
    <property type="protein sequence ID" value="PJZ64772.1"/>
    <property type="molecule type" value="Genomic_DNA"/>
</dbReference>
<evidence type="ECO:0000313" key="2">
    <source>
        <dbReference type="EMBL" id="PJZ64772.1"/>
    </source>
</evidence>
<protein>
    <submittedName>
        <fullName evidence="2">Uncharacterized protein</fullName>
    </submittedName>
</protein>
<dbReference type="Proteomes" id="UP000231912">
    <property type="component" value="Unassembled WGS sequence"/>
</dbReference>
<keyword evidence="1" id="KW-0812">Transmembrane</keyword>
<evidence type="ECO:0000313" key="3">
    <source>
        <dbReference type="Proteomes" id="UP000231912"/>
    </source>
</evidence>
<proteinExistence type="predicted"/>
<gene>
    <name evidence="2" type="ORF">CH371_16780</name>
</gene>
<name>A0A2M9Z8V6_9LEPT</name>
<reference evidence="2 3" key="1">
    <citation type="submission" date="2017-07" db="EMBL/GenBank/DDBJ databases">
        <title>Leptospira spp. isolated from tropical soils.</title>
        <authorList>
            <person name="Thibeaux R."/>
            <person name="Iraola G."/>
            <person name="Ferres I."/>
            <person name="Bierque E."/>
            <person name="Girault D."/>
            <person name="Soupe-Gilbert M.-E."/>
            <person name="Picardeau M."/>
            <person name="Goarant C."/>
        </authorList>
    </citation>
    <scope>NUCLEOTIDE SEQUENCE [LARGE SCALE GENOMIC DNA]</scope>
    <source>
        <strain evidence="2 3">FH2-C-A2</strain>
    </source>
</reference>
<comment type="caution">
    <text evidence="2">The sequence shown here is derived from an EMBL/GenBank/DDBJ whole genome shotgun (WGS) entry which is preliminary data.</text>
</comment>
<evidence type="ECO:0000256" key="1">
    <source>
        <dbReference type="SAM" id="Phobius"/>
    </source>
</evidence>
<feature type="transmembrane region" description="Helical" evidence="1">
    <location>
        <begin position="229"/>
        <end position="252"/>
    </location>
</feature>
<keyword evidence="1" id="KW-0472">Membrane</keyword>
<sequence>MLLTLLFLVCGSFPLRSFSVSGCKLDSLQMSMLQNAIQYYKSERYLETEIELSRISTGVDCKDVRIFRIFSLIRQGREIGSSLTEKDFDDIRIRILYDFSNLIQTHKDYKEPKRNSKCFYPDCRLEKLEMTLIYFITLTDFAPKNESSGISVQEGEEKERLVRFWEEEGKKVEENFKNPYGSAFLSALLPGAGQVYSDQFAEGVTSFFVNLVMISASYALYVAEPTGVLFYTVSGISVITYITNIIGAYAAANRNNNYWKEEAIQTIKKEFISLGILEKEILFRLYPREFESEKK</sequence>
<dbReference type="AlphaFoldDB" id="A0A2M9Z8V6"/>